<evidence type="ECO:0008006" key="4">
    <source>
        <dbReference type="Google" id="ProtNLM"/>
    </source>
</evidence>
<comment type="caution">
    <text evidence="2">The sequence shown here is derived from an EMBL/GenBank/DDBJ whole genome shotgun (WGS) entry which is preliminary data.</text>
</comment>
<evidence type="ECO:0000256" key="1">
    <source>
        <dbReference type="SAM" id="SignalP"/>
    </source>
</evidence>
<dbReference type="AlphaFoldDB" id="A0A846MRE7"/>
<feature type="signal peptide" evidence="1">
    <location>
        <begin position="1"/>
        <end position="22"/>
    </location>
</feature>
<dbReference type="Proteomes" id="UP000537126">
    <property type="component" value="Unassembled WGS sequence"/>
</dbReference>
<dbReference type="PROSITE" id="PS51257">
    <property type="entry name" value="PROKAR_LIPOPROTEIN"/>
    <property type="match status" value="1"/>
</dbReference>
<name>A0A846MRE7_9BACT</name>
<feature type="chain" id="PRO_5032997405" description="Lipoprotein" evidence="1">
    <location>
        <begin position="23"/>
        <end position="217"/>
    </location>
</feature>
<keyword evidence="3" id="KW-1185">Reference proteome</keyword>
<evidence type="ECO:0000313" key="2">
    <source>
        <dbReference type="EMBL" id="NIK74156.1"/>
    </source>
</evidence>
<accession>A0A846MRE7</accession>
<organism evidence="2 3">
    <name type="scientific">Thermonema lapsum</name>
    <dbReference type="NCBI Taxonomy" id="28195"/>
    <lineage>
        <taxon>Bacteria</taxon>
        <taxon>Pseudomonadati</taxon>
        <taxon>Bacteroidota</taxon>
        <taxon>Cytophagia</taxon>
        <taxon>Cytophagales</taxon>
        <taxon>Thermonemataceae</taxon>
        <taxon>Thermonema</taxon>
    </lineage>
</organism>
<protein>
    <recommendedName>
        <fullName evidence="4">Lipoprotein</fullName>
    </recommendedName>
</protein>
<proteinExistence type="predicted"/>
<keyword evidence="1" id="KW-0732">Signal</keyword>
<dbReference type="EMBL" id="JAASRN010000002">
    <property type="protein sequence ID" value="NIK74156.1"/>
    <property type="molecule type" value="Genomic_DNA"/>
</dbReference>
<evidence type="ECO:0000313" key="3">
    <source>
        <dbReference type="Proteomes" id="UP000537126"/>
    </source>
</evidence>
<gene>
    <name evidence="2" type="ORF">FHS56_001669</name>
</gene>
<dbReference type="RefSeq" id="WP_166919552.1">
    <property type="nucleotide sequence ID" value="NZ_JAASRN010000002.1"/>
</dbReference>
<reference evidence="2 3" key="1">
    <citation type="submission" date="2020-03" db="EMBL/GenBank/DDBJ databases">
        <title>Genomic Encyclopedia of Type Strains, Phase IV (KMG-IV): sequencing the most valuable type-strain genomes for metagenomic binning, comparative biology and taxonomic classification.</title>
        <authorList>
            <person name="Goeker M."/>
        </authorList>
    </citation>
    <scope>NUCLEOTIDE SEQUENCE [LARGE SCALE GENOMIC DNA]</scope>
    <source>
        <strain evidence="2 3">DSM 5718</strain>
    </source>
</reference>
<sequence length="217" mass="24070">MKRLFYALAPLTLMALLLTACKGDKGDPGIPIPEDGQNNNSFLFDVGEVKVVLRDAYYADGTPVGGTPAPDTLVVKYNFERPYLEFKSPGQGYPPEVYLNLVNSNFLDKLVMNMGFIEGSSLANITRDDVEYIYLTVTHDIKTQGKIKRWQGEAFLLSGGQNVTIERLSYDPAKEMLSFKLTLTFDRVYSDPQSGNGRGTTAEVSGNIHVLEIAYRP</sequence>